<keyword evidence="4" id="KW-0735">Signal-anchor</keyword>
<evidence type="ECO:0000313" key="8">
    <source>
        <dbReference type="Proteomes" id="UP001346149"/>
    </source>
</evidence>
<evidence type="ECO:0000256" key="2">
    <source>
        <dbReference type="ARBA" id="ARBA00010271"/>
    </source>
</evidence>
<comment type="similarity">
    <text evidence="2">Belongs to the glycosyltransferase 47 family.</text>
</comment>
<dbReference type="InterPro" id="IPR004263">
    <property type="entry name" value="Exostosin"/>
</dbReference>
<evidence type="ECO:0000256" key="1">
    <source>
        <dbReference type="ARBA" id="ARBA00004323"/>
    </source>
</evidence>
<evidence type="ECO:0000256" key="5">
    <source>
        <dbReference type="ARBA" id="ARBA00023034"/>
    </source>
</evidence>
<feature type="domain" description="Exostosin GT47" evidence="6">
    <location>
        <begin position="11"/>
        <end position="85"/>
    </location>
</feature>
<dbReference type="Proteomes" id="UP001346149">
    <property type="component" value="Unassembled WGS sequence"/>
</dbReference>
<keyword evidence="5" id="KW-0333">Golgi apparatus</keyword>
<keyword evidence="3" id="KW-0808">Transferase</keyword>
<comment type="caution">
    <text evidence="7">The sequence shown here is derived from an EMBL/GenBank/DDBJ whole genome shotgun (WGS) entry which is preliminary data.</text>
</comment>
<gene>
    <name evidence="7" type="ORF">SAY86_000297</name>
</gene>
<organism evidence="7 8">
    <name type="scientific">Trapa natans</name>
    <name type="common">Water chestnut</name>
    <dbReference type="NCBI Taxonomy" id="22666"/>
    <lineage>
        <taxon>Eukaryota</taxon>
        <taxon>Viridiplantae</taxon>
        <taxon>Streptophyta</taxon>
        <taxon>Embryophyta</taxon>
        <taxon>Tracheophyta</taxon>
        <taxon>Spermatophyta</taxon>
        <taxon>Magnoliopsida</taxon>
        <taxon>eudicotyledons</taxon>
        <taxon>Gunneridae</taxon>
        <taxon>Pentapetalae</taxon>
        <taxon>rosids</taxon>
        <taxon>malvids</taxon>
        <taxon>Myrtales</taxon>
        <taxon>Lythraceae</taxon>
        <taxon>Trapa</taxon>
    </lineage>
</organism>
<dbReference type="PANTHER" id="PTHR11062">
    <property type="entry name" value="EXOSTOSIN HEPARAN SULFATE GLYCOSYLTRANSFERASE -RELATED"/>
    <property type="match status" value="1"/>
</dbReference>
<dbReference type="InterPro" id="IPR040911">
    <property type="entry name" value="Exostosin_GT47"/>
</dbReference>
<evidence type="ECO:0000256" key="3">
    <source>
        <dbReference type="ARBA" id="ARBA00022676"/>
    </source>
</evidence>
<name>A0AAN7MBN0_TRANT</name>
<proteinExistence type="inferred from homology"/>
<protein>
    <recommendedName>
        <fullName evidence="6">Exostosin GT47 domain-containing protein</fullName>
    </recommendedName>
</protein>
<accession>A0AAN7MBN0</accession>
<keyword evidence="8" id="KW-1185">Reference proteome</keyword>
<evidence type="ECO:0000256" key="4">
    <source>
        <dbReference type="ARBA" id="ARBA00022968"/>
    </source>
</evidence>
<dbReference type="GO" id="GO:0016757">
    <property type="term" value="F:glycosyltransferase activity"/>
    <property type="evidence" value="ECO:0007669"/>
    <property type="project" value="UniProtKB-KW"/>
</dbReference>
<keyword evidence="3" id="KW-0328">Glycosyltransferase</keyword>
<dbReference type="GO" id="GO:0000139">
    <property type="term" value="C:Golgi membrane"/>
    <property type="evidence" value="ECO:0007669"/>
    <property type="project" value="UniProtKB-SubCell"/>
</dbReference>
<dbReference type="EMBL" id="JAXQNO010000002">
    <property type="protein sequence ID" value="KAK4802094.1"/>
    <property type="molecule type" value="Genomic_DNA"/>
</dbReference>
<keyword evidence="4" id="KW-0812">Transmembrane</keyword>
<dbReference type="Pfam" id="PF03016">
    <property type="entry name" value="Exostosin_GT47"/>
    <property type="match status" value="1"/>
</dbReference>
<dbReference type="AlphaFoldDB" id="A0AAN7MBN0"/>
<reference evidence="7 8" key="1">
    <citation type="journal article" date="2023" name="Hortic Res">
        <title>Pangenome of water caltrop reveals structural variations and asymmetric subgenome divergence after allopolyploidization.</title>
        <authorList>
            <person name="Zhang X."/>
            <person name="Chen Y."/>
            <person name="Wang L."/>
            <person name="Yuan Y."/>
            <person name="Fang M."/>
            <person name="Shi L."/>
            <person name="Lu R."/>
            <person name="Comes H.P."/>
            <person name="Ma Y."/>
            <person name="Chen Y."/>
            <person name="Huang G."/>
            <person name="Zhou Y."/>
            <person name="Zheng Z."/>
            <person name="Qiu Y."/>
        </authorList>
    </citation>
    <scope>NUCLEOTIDE SEQUENCE [LARGE SCALE GENOMIC DNA]</scope>
    <source>
        <strain evidence="7">F231</strain>
    </source>
</reference>
<comment type="subcellular location">
    <subcellularLocation>
        <location evidence="1">Golgi apparatus membrane</location>
        <topology evidence="1">Single-pass type II membrane protein</topology>
    </subcellularLocation>
</comment>
<sequence length="114" mass="12890">MVLCREKGIPKVVYVHYMKSSKYCLCPMGYEVNSPRIIEAICYECVLMIIADNSIPSLNEVFDWSSLSVTALEKDIPNLKEILTATPLRGYLEMQANVKKVQKHLGQSDMICST</sequence>
<evidence type="ECO:0000313" key="7">
    <source>
        <dbReference type="EMBL" id="KAK4802094.1"/>
    </source>
</evidence>
<dbReference type="PANTHER" id="PTHR11062:SF59">
    <property type="entry name" value="EXOSTOSIN FAMILY PROTEIN"/>
    <property type="match status" value="1"/>
</dbReference>
<evidence type="ECO:0000259" key="6">
    <source>
        <dbReference type="Pfam" id="PF03016"/>
    </source>
</evidence>